<sequence>MKCSLLMNVSTTIVVLLRDSRRILFTLGDLVRDTPEEFHRLNWPLLLDRGGVPVEMAETANADDLRAHLTDELNLRLVVFERLARACRENQGTAFVNAHWREFTSAAMTAAEVALTEDAPGLLMETTGLAMFAEQDADVLTSLVFLQLAVLAELCDEWTLRIRERSAEHSFEEDLRTFADGGTTVRTHPDVLHPLLDVGEGAGAEPYVMHALYASLCRDHDQANPEALRWAQLFFGQELLAKARPAVIRESTLISARRAQETIGYQEAWAAAAGWLAEYLNEGPLNWPSDASAELLEAFTSVAGKLGHPELISAVMQESYKVTSMPVGEMVAYVESARLTDEQGTLDILTKQADHLVAAERVDDLFLVAEAVRKRLGDGHAETWLCHALNTMGRPGSVLARIGETARPWEYELSVDLMVSLWQERASALSAAGRTAEALDLQQRIVVLLGSDSPRLPWAQTNLGLALMDSHRPDLALPIFEEAILSIGADRQLLTYKARALRALGETTPAEHAEREASALAAERNEHESAIEPARRHAQAG</sequence>
<keyword evidence="3" id="KW-1185">Reference proteome</keyword>
<feature type="compositionally biased region" description="Basic and acidic residues" evidence="1">
    <location>
        <begin position="509"/>
        <end position="535"/>
    </location>
</feature>
<reference evidence="2 3" key="1">
    <citation type="submission" date="2024-10" db="EMBL/GenBank/DDBJ databases">
        <title>The Natural Products Discovery Center: Release of the First 8490 Sequenced Strains for Exploring Actinobacteria Biosynthetic Diversity.</title>
        <authorList>
            <person name="Kalkreuter E."/>
            <person name="Kautsar S.A."/>
            <person name="Yang D."/>
            <person name="Bader C.D."/>
            <person name="Teijaro C.N."/>
            <person name="Fluegel L."/>
            <person name="Davis C.M."/>
            <person name="Simpson J.R."/>
            <person name="Lauterbach L."/>
            <person name="Steele A.D."/>
            <person name="Gui C."/>
            <person name="Meng S."/>
            <person name="Li G."/>
            <person name="Viehrig K."/>
            <person name="Ye F."/>
            <person name="Su P."/>
            <person name="Kiefer A.F."/>
            <person name="Nichols A."/>
            <person name="Cepeda A.J."/>
            <person name="Yan W."/>
            <person name="Fan B."/>
            <person name="Jiang Y."/>
            <person name="Adhikari A."/>
            <person name="Zheng C.-J."/>
            <person name="Schuster L."/>
            <person name="Cowan T.M."/>
            <person name="Smanski M.J."/>
            <person name="Chevrette M.G."/>
            <person name="De Carvalho L.P.S."/>
            <person name="Shen B."/>
        </authorList>
    </citation>
    <scope>NUCLEOTIDE SEQUENCE [LARGE SCALE GENOMIC DNA]</scope>
    <source>
        <strain evidence="2 3">NPDC050545</strain>
    </source>
</reference>
<dbReference type="SUPFAM" id="SSF48452">
    <property type="entry name" value="TPR-like"/>
    <property type="match status" value="1"/>
</dbReference>
<proteinExistence type="predicted"/>
<organism evidence="2 3">
    <name type="scientific">Nonomuraea typhae</name>
    <dbReference type="NCBI Taxonomy" id="2603600"/>
    <lineage>
        <taxon>Bacteria</taxon>
        <taxon>Bacillati</taxon>
        <taxon>Actinomycetota</taxon>
        <taxon>Actinomycetes</taxon>
        <taxon>Streptosporangiales</taxon>
        <taxon>Streptosporangiaceae</taxon>
        <taxon>Nonomuraea</taxon>
    </lineage>
</organism>
<dbReference type="Gene3D" id="1.25.40.10">
    <property type="entry name" value="Tetratricopeptide repeat domain"/>
    <property type="match status" value="1"/>
</dbReference>
<dbReference type="Proteomes" id="UP001612741">
    <property type="component" value="Unassembled WGS sequence"/>
</dbReference>
<name>A0ABW7Z2S2_9ACTN</name>
<feature type="region of interest" description="Disordered" evidence="1">
    <location>
        <begin position="507"/>
        <end position="541"/>
    </location>
</feature>
<accession>A0ABW7Z2S2</accession>
<evidence type="ECO:0000256" key="1">
    <source>
        <dbReference type="SAM" id="MobiDB-lite"/>
    </source>
</evidence>
<comment type="caution">
    <text evidence="2">The sequence shown here is derived from an EMBL/GenBank/DDBJ whole genome shotgun (WGS) entry which is preliminary data.</text>
</comment>
<gene>
    <name evidence="2" type="ORF">ACIBG2_34235</name>
</gene>
<evidence type="ECO:0000313" key="3">
    <source>
        <dbReference type="Proteomes" id="UP001612741"/>
    </source>
</evidence>
<dbReference type="RefSeq" id="WP_397087794.1">
    <property type="nucleotide sequence ID" value="NZ_JBITGY010000010.1"/>
</dbReference>
<dbReference type="InterPro" id="IPR011990">
    <property type="entry name" value="TPR-like_helical_dom_sf"/>
</dbReference>
<protein>
    <submittedName>
        <fullName evidence="2">Tetratricopeptide repeat protein</fullName>
    </submittedName>
</protein>
<dbReference type="EMBL" id="JBITGY010000010">
    <property type="protein sequence ID" value="MFI6502479.1"/>
    <property type="molecule type" value="Genomic_DNA"/>
</dbReference>
<evidence type="ECO:0000313" key="2">
    <source>
        <dbReference type="EMBL" id="MFI6502479.1"/>
    </source>
</evidence>